<keyword evidence="3" id="KW-1185">Reference proteome</keyword>
<proteinExistence type="predicted"/>
<name>A0ABN7W649_GIGMA</name>
<feature type="compositionally biased region" description="Polar residues" evidence="1">
    <location>
        <begin position="36"/>
        <end position="63"/>
    </location>
</feature>
<evidence type="ECO:0000256" key="1">
    <source>
        <dbReference type="SAM" id="MobiDB-lite"/>
    </source>
</evidence>
<dbReference type="Proteomes" id="UP000789901">
    <property type="component" value="Unassembled WGS sequence"/>
</dbReference>
<reference evidence="2 3" key="1">
    <citation type="submission" date="2021-06" db="EMBL/GenBank/DDBJ databases">
        <authorList>
            <person name="Kallberg Y."/>
            <person name="Tangrot J."/>
            <person name="Rosling A."/>
        </authorList>
    </citation>
    <scope>NUCLEOTIDE SEQUENCE [LARGE SCALE GENOMIC DNA]</scope>
    <source>
        <strain evidence="2 3">120-4 pot B 10/14</strain>
    </source>
</reference>
<evidence type="ECO:0000313" key="2">
    <source>
        <dbReference type="EMBL" id="CAG8818496.1"/>
    </source>
</evidence>
<organism evidence="2 3">
    <name type="scientific">Gigaspora margarita</name>
    <dbReference type="NCBI Taxonomy" id="4874"/>
    <lineage>
        <taxon>Eukaryota</taxon>
        <taxon>Fungi</taxon>
        <taxon>Fungi incertae sedis</taxon>
        <taxon>Mucoromycota</taxon>
        <taxon>Glomeromycotina</taxon>
        <taxon>Glomeromycetes</taxon>
        <taxon>Diversisporales</taxon>
        <taxon>Gigasporaceae</taxon>
        <taxon>Gigaspora</taxon>
    </lineage>
</organism>
<protein>
    <submittedName>
        <fullName evidence="2">495_t:CDS:1</fullName>
    </submittedName>
</protein>
<feature type="non-terminal residue" evidence="2">
    <location>
        <position position="1"/>
    </location>
</feature>
<comment type="caution">
    <text evidence="2">The sequence shown here is derived from an EMBL/GenBank/DDBJ whole genome shotgun (WGS) entry which is preliminary data.</text>
</comment>
<accession>A0ABN7W649</accession>
<dbReference type="EMBL" id="CAJVQB010032570">
    <property type="protein sequence ID" value="CAG8818496.1"/>
    <property type="molecule type" value="Genomic_DNA"/>
</dbReference>
<gene>
    <name evidence="2" type="ORF">GMARGA_LOCUS27069</name>
</gene>
<feature type="region of interest" description="Disordered" evidence="1">
    <location>
        <begin position="1"/>
        <end position="65"/>
    </location>
</feature>
<evidence type="ECO:0000313" key="3">
    <source>
        <dbReference type="Proteomes" id="UP000789901"/>
    </source>
</evidence>
<sequence length="168" mass="19399">PSPQKRVKITQPATENSKVKDHSQNIQNESRKVGKTTKTPKNQNDITSSSTGIANNNRITQTNDPRKITEVKIKTPITQPKELTELPKPNQLENNHKISDNMETIREMIKEIQPETEVTLLITKYKDIECTVEILKIKFDTSYIPQSLLQLPELDTPEWDLYEYNNKQ</sequence>